<dbReference type="RefSeq" id="WP_190436023.1">
    <property type="nucleotide sequence ID" value="NZ_JAMPKM010000005.1"/>
</dbReference>
<dbReference type="PROSITE" id="PS51257">
    <property type="entry name" value="PROKAR_LIPOPROTEIN"/>
    <property type="match status" value="1"/>
</dbReference>
<comment type="caution">
    <text evidence="2">The sequence shown here is derived from an EMBL/GenBank/DDBJ whole genome shotgun (WGS) entry which is preliminary data.</text>
</comment>
<reference evidence="2 3" key="1">
    <citation type="submission" date="2022-04" db="EMBL/GenBank/DDBJ databases">
        <title>Positive selection, recombination, and allopatry shape intraspecific diversity of widespread and dominant cyanobacteria.</title>
        <authorList>
            <person name="Wei J."/>
            <person name="Shu W."/>
            <person name="Hu C."/>
        </authorList>
    </citation>
    <scope>NUCLEOTIDE SEQUENCE [LARGE SCALE GENOMIC DNA]</scope>
    <source>
        <strain evidence="2 3">GB2-A4</strain>
    </source>
</reference>
<organism evidence="2 3">
    <name type="scientific">Trichocoleus desertorum GB2-A4</name>
    <dbReference type="NCBI Taxonomy" id="2933944"/>
    <lineage>
        <taxon>Bacteria</taxon>
        <taxon>Bacillati</taxon>
        <taxon>Cyanobacteriota</taxon>
        <taxon>Cyanophyceae</taxon>
        <taxon>Leptolyngbyales</taxon>
        <taxon>Trichocoleusaceae</taxon>
        <taxon>Trichocoleus</taxon>
    </lineage>
</organism>
<evidence type="ECO:0000256" key="1">
    <source>
        <dbReference type="SAM" id="SignalP"/>
    </source>
</evidence>
<keyword evidence="3" id="KW-1185">Reference proteome</keyword>
<name>A0ABV0J9H2_9CYAN</name>
<feature type="chain" id="PRO_5046631767" evidence="1">
    <location>
        <begin position="28"/>
        <end position="138"/>
    </location>
</feature>
<evidence type="ECO:0000313" key="2">
    <source>
        <dbReference type="EMBL" id="MEP0817671.1"/>
    </source>
</evidence>
<keyword evidence="1" id="KW-0732">Signal</keyword>
<accession>A0ABV0J9H2</accession>
<feature type="signal peptide" evidence="1">
    <location>
        <begin position="1"/>
        <end position="27"/>
    </location>
</feature>
<sequence length="138" mass="14946">MRSKRWASWIVGVALVGGSCFAGSAQAQVQINNQSDVSGTNVFNNTAPRFPSRPGLNPDTLATANRLAQELTAARNAYNTTEQAVTRVPRRFARGPGEECVNPALSRLNEAIRASQEFLSGLDSSQVEQLKSANLKIW</sequence>
<evidence type="ECO:0000313" key="3">
    <source>
        <dbReference type="Proteomes" id="UP001464891"/>
    </source>
</evidence>
<proteinExistence type="predicted"/>
<gene>
    <name evidence="2" type="ORF">NC998_11235</name>
</gene>
<dbReference type="Proteomes" id="UP001464891">
    <property type="component" value="Unassembled WGS sequence"/>
</dbReference>
<dbReference type="EMBL" id="JAMPKM010000005">
    <property type="protein sequence ID" value="MEP0817671.1"/>
    <property type="molecule type" value="Genomic_DNA"/>
</dbReference>
<protein>
    <submittedName>
        <fullName evidence="2">Uncharacterized protein</fullName>
    </submittedName>
</protein>